<feature type="domain" description="SnoaL-like" evidence="2">
    <location>
        <begin position="161"/>
        <end position="279"/>
    </location>
</feature>
<dbReference type="Pfam" id="PF12937">
    <property type="entry name" value="F-box-like"/>
    <property type="match status" value="1"/>
</dbReference>
<feature type="domain" description="F-box" evidence="1">
    <location>
        <begin position="95"/>
        <end position="135"/>
    </location>
</feature>
<dbReference type="InterPro" id="IPR037401">
    <property type="entry name" value="SnoaL-like"/>
</dbReference>
<keyword evidence="4" id="KW-1185">Reference proteome</keyword>
<dbReference type="Gene3D" id="3.10.450.50">
    <property type="match status" value="1"/>
</dbReference>
<evidence type="ECO:0000313" key="3">
    <source>
        <dbReference type="EMBL" id="TVU34104.1"/>
    </source>
</evidence>
<dbReference type="Pfam" id="PF13474">
    <property type="entry name" value="SnoaL_3"/>
    <property type="match status" value="1"/>
</dbReference>
<dbReference type="InterPro" id="IPR001810">
    <property type="entry name" value="F-box_dom"/>
</dbReference>
<dbReference type="Proteomes" id="UP000324897">
    <property type="component" value="Unassembled WGS sequence"/>
</dbReference>
<dbReference type="EMBL" id="RWGY01000009">
    <property type="protein sequence ID" value="TVU34104.1"/>
    <property type="molecule type" value="Genomic_DNA"/>
</dbReference>
<dbReference type="Gramene" id="TVU34104">
    <property type="protein sequence ID" value="TVU34104"/>
    <property type="gene ID" value="EJB05_15932"/>
</dbReference>
<evidence type="ECO:0000259" key="2">
    <source>
        <dbReference type="Pfam" id="PF13474"/>
    </source>
</evidence>
<protein>
    <submittedName>
        <fullName evidence="3">Uncharacterized protein</fullName>
    </submittedName>
</protein>
<dbReference type="OrthoDB" id="1901658at2759"/>
<dbReference type="PANTHER" id="PTHR47124:SF1">
    <property type="entry name" value="F-BOX PROTEIN SKIP8"/>
    <property type="match status" value="1"/>
</dbReference>
<dbReference type="Gene3D" id="1.20.1280.50">
    <property type="match status" value="1"/>
</dbReference>
<dbReference type="InterPro" id="IPR044260">
    <property type="entry name" value="SKIP8-like"/>
</dbReference>
<dbReference type="CDD" id="cd22117">
    <property type="entry name" value="F-box_FBXL4"/>
    <property type="match status" value="1"/>
</dbReference>
<evidence type="ECO:0000259" key="1">
    <source>
        <dbReference type="Pfam" id="PF12937"/>
    </source>
</evidence>
<name>A0A5J9VFF8_9POAL</name>
<comment type="caution">
    <text evidence="3">The sequence shown here is derived from an EMBL/GenBank/DDBJ whole genome shotgun (WGS) entry which is preliminary data.</text>
</comment>
<dbReference type="PANTHER" id="PTHR47124">
    <property type="entry name" value="F-BOX PROTEIN SKIP8"/>
    <property type="match status" value="1"/>
</dbReference>
<proteinExistence type="predicted"/>
<dbReference type="SUPFAM" id="SSF54427">
    <property type="entry name" value="NTF2-like"/>
    <property type="match status" value="1"/>
</dbReference>
<dbReference type="SUPFAM" id="SSF81383">
    <property type="entry name" value="F-box domain"/>
    <property type="match status" value="1"/>
</dbReference>
<accession>A0A5J9VFF8</accession>
<gene>
    <name evidence="3" type="ORF">EJB05_15932</name>
</gene>
<sequence length="288" mass="31689">MDGVRALIAVGATAVCCIACAFWAFRSASSSSSSSSSSPSLLSKKQQHCCGCASCGCRARFTNGEMAVGGENKKKAQDPAPESDGGASMMEQLVPEITTHALSYLDYTSLCRLSMTNSAMRRAANDDGAWKALYHKDFTVEQHNITPPNGWKAYYAATRAIMNVNAEFYNIIREGSLPAMSHFWLNADYVKCIHATGEFFTGYNAVMEGWSLLFNWGQEGGQGITFNVRDVRVRVLGEVAWVNMKANVDVDPVLFHVTNVYEFRNGKWYMVHHHSSLMADPAPHNPFG</sequence>
<reference evidence="3 4" key="1">
    <citation type="journal article" date="2019" name="Sci. Rep.">
        <title>A high-quality genome of Eragrostis curvula grass provides insights into Poaceae evolution and supports new strategies to enhance forage quality.</title>
        <authorList>
            <person name="Carballo J."/>
            <person name="Santos B.A.C.M."/>
            <person name="Zappacosta D."/>
            <person name="Garbus I."/>
            <person name="Selva J.P."/>
            <person name="Gallo C.A."/>
            <person name="Diaz A."/>
            <person name="Albertini E."/>
            <person name="Caccamo M."/>
            <person name="Echenique V."/>
        </authorList>
    </citation>
    <scope>NUCLEOTIDE SEQUENCE [LARGE SCALE GENOMIC DNA]</scope>
    <source>
        <strain evidence="4">cv. Victoria</strain>
        <tissue evidence="3">Leaf</tissue>
    </source>
</reference>
<dbReference type="InterPro" id="IPR032710">
    <property type="entry name" value="NTF2-like_dom_sf"/>
</dbReference>
<dbReference type="AlphaFoldDB" id="A0A5J9VFF8"/>
<evidence type="ECO:0000313" key="4">
    <source>
        <dbReference type="Proteomes" id="UP000324897"/>
    </source>
</evidence>
<dbReference type="InterPro" id="IPR036047">
    <property type="entry name" value="F-box-like_dom_sf"/>
</dbReference>
<organism evidence="3 4">
    <name type="scientific">Eragrostis curvula</name>
    <name type="common">weeping love grass</name>
    <dbReference type="NCBI Taxonomy" id="38414"/>
    <lineage>
        <taxon>Eukaryota</taxon>
        <taxon>Viridiplantae</taxon>
        <taxon>Streptophyta</taxon>
        <taxon>Embryophyta</taxon>
        <taxon>Tracheophyta</taxon>
        <taxon>Spermatophyta</taxon>
        <taxon>Magnoliopsida</taxon>
        <taxon>Liliopsida</taxon>
        <taxon>Poales</taxon>
        <taxon>Poaceae</taxon>
        <taxon>PACMAD clade</taxon>
        <taxon>Chloridoideae</taxon>
        <taxon>Eragrostideae</taxon>
        <taxon>Eragrostidinae</taxon>
        <taxon>Eragrostis</taxon>
    </lineage>
</organism>